<evidence type="ECO:0000313" key="2">
    <source>
        <dbReference type="EMBL" id="GGZ78289.1"/>
    </source>
</evidence>
<sequence>MKTVTIKKNGEQYSVFVDGKHSFGPMTKDEAESKKNQLDRMQIDRMQKKSKHTENGVTFEPK</sequence>
<organism evidence="2 3">
    <name type="scientific">Paraglaciecola chathamensis</name>
    <dbReference type="NCBI Taxonomy" id="368405"/>
    <lineage>
        <taxon>Bacteria</taxon>
        <taxon>Pseudomonadati</taxon>
        <taxon>Pseudomonadota</taxon>
        <taxon>Gammaproteobacteria</taxon>
        <taxon>Alteromonadales</taxon>
        <taxon>Alteromonadaceae</taxon>
        <taxon>Paraglaciecola</taxon>
    </lineage>
</organism>
<dbReference type="EMBL" id="BMZC01000014">
    <property type="protein sequence ID" value="GGZ78289.1"/>
    <property type="molecule type" value="Genomic_DNA"/>
</dbReference>
<accession>A0A8H9ID45</accession>
<dbReference type="AlphaFoldDB" id="A0A8H9ID45"/>
<dbReference type="Proteomes" id="UP000622604">
    <property type="component" value="Unassembled WGS sequence"/>
</dbReference>
<evidence type="ECO:0000313" key="3">
    <source>
        <dbReference type="Proteomes" id="UP000622604"/>
    </source>
</evidence>
<name>A0A8H9ID45_9ALTE</name>
<feature type="region of interest" description="Disordered" evidence="1">
    <location>
        <begin position="21"/>
        <end position="62"/>
    </location>
</feature>
<evidence type="ECO:0000256" key="1">
    <source>
        <dbReference type="SAM" id="MobiDB-lite"/>
    </source>
</evidence>
<feature type="compositionally biased region" description="Basic and acidic residues" evidence="1">
    <location>
        <begin position="27"/>
        <end position="47"/>
    </location>
</feature>
<gene>
    <name evidence="2" type="ORF">GCM10011274_40560</name>
</gene>
<reference evidence="2 3" key="1">
    <citation type="journal article" date="2014" name="Int. J. Syst. Evol. Microbiol.">
        <title>Complete genome sequence of Corynebacterium casei LMG S-19264T (=DSM 44701T), isolated from a smear-ripened cheese.</title>
        <authorList>
            <consortium name="US DOE Joint Genome Institute (JGI-PGF)"/>
            <person name="Walter F."/>
            <person name="Albersmeier A."/>
            <person name="Kalinowski J."/>
            <person name="Ruckert C."/>
        </authorList>
    </citation>
    <scope>NUCLEOTIDE SEQUENCE [LARGE SCALE GENOMIC DNA]</scope>
    <source>
        <strain evidence="2 3">KCTC 32337</strain>
    </source>
</reference>
<proteinExistence type="predicted"/>
<dbReference type="RefSeq" id="WP_191867047.1">
    <property type="nucleotide sequence ID" value="NZ_BMZC01000014.1"/>
</dbReference>
<comment type="caution">
    <text evidence="2">The sequence shown here is derived from an EMBL/GenBank/DDBJ whole genome shotgun (WGS) entry which is preliminary data.</text>
</comment>
<protein>
    <submittedName>
        <fullName evidence="2">Uncharacterized protein</fullName>
    </submittedName>
</protein>